<dbReference type="PIRSF" id="PIRSF024492">
    <property type="entry name" value="UCP024492"/>
    <property type="match status" value="1"/>
</dbReference>
<evidence type="ECO:0000313" key="2">
    <source>
        <dbReference type="Proteomes" id="UP000045285"/>
    </source>
</evidence>
<sequence length="188" mass="20848">MHSHRSTSHSPTPFFTVGHSNRTLEEFIDILRQGQIGIVVDVRRLPGSRAYPQFGSEPLAASLAEAQIGYEIVAPLGGRRGKVDGVPPETNGAWRNRSFHNYADYALSAQFRGGLHRLLALRPRRCAIMCSEAVWWRCHRRIIADYLLAHGEQVFHLMGNGRIEKAEPTLGAVFRDDGSVIYPSGAAS</sequence>
<dbReference type="PANTHER" id="PTHR39337">
    <property type="entry name" value="BLR5642 PROTEIN"/>
    <property type="match status" value="1"/>
</dbReference>
<keyword evidence="2" id="KW-1185">Reference proteome</keyword>
<organism evidence="1 2">
    <name type="scientific">Mesorhizobium plurifarium</name>
    <dbReference type="NCBI Taxonomy" id="69974"/>
    <lineage>
        <taxon>Bacteria</taxon>
        <taxon>Pseudomonadati</taxon>
        <taxon>Pseudomonadota</taxon>
        <taxon>Alphaproteobacteria</taxon>
        <taxon>Hyphomicrobiales</taxon>
        <taxon>Phyllobacteriaceae</taxon>
        <taxon>Mesorhizobium</taxon>
    </lineage>
</organism>
<evidence type="ECO:0008006" key="3">
    <source>
        <dbReference type="Google" id="ProtNLM"/>
    </source>
</evidence>
<protein>
    <recommendedName>
        <fullName evidence="3">DUF488 domain-containing protein</fullName>
    </recommendedName>
</protein>
<dbReference type="InterPro" id="IPR007438">
    <property type="entry name" value="DUF488"/>
</dbReference>
<dbReference type="InterPro" id="IPR014519">
    <property type="entry name" value="UCP024492"/>
</dbReference>
<dbReference type="EMBL" id="CCMZ01000004">
    <property type="protein sequence ID" value="CDX12469.1"/>
    <property type="molecule type" value="Genomic_DNA"/>
</dbReference>
<name>A0A090DGW9_MESPL</name>
<gene>
    <name evidence="1" type="ORF">MPL3356_120002</name>
</gene>
<dbReference type="Proteomes" id="UP000045285">
    <property type="component" value="Unassembled WGS sequence"/>
</dbReference>
<dbReference type="AlphaFoldDB" id="A0A090DGW9"/>
<evidence type="ECO:0000313" key="1">
    <source>
        <dbReference type="EMBL" id="CDX12469.1"/>
    </source>
</evidence>
<dbReference type="PANTHER" id="PTHR39337:SF1">
    <property type="entry name" value="BLR5642 PROTEIN"/>
    <property type="match status" value="1"/>
</dbReference>
<proteinExistence type="predicted"/>
<dbReference type="Pfam" id="PF04343">
    <property type="entry name" value="DUF488"/>
    <property type="match status" value="1"/>
</dbReference>
<reference evidence="2" key="1">
    <citation type="submission" date="2014-08" db="EMBL/GenBank/DDBJ databases">
        <authorList>
            <person name="Moulin L."/>
        </authorList>
    </citation>
    <scope>NUCLEOTIDE SEQUENCE [LARGE SCALE GENOMIC DNA]</scope>
</reference>
<dbReference type="STRING" id="69974.MPLDJ20_150025"/>
<accession>A0A090DGW9</accession>